<gene>
    <name evidence="2" type="ORF">Q765_08585</name>
</gene>
<feature type="transmembrane region" description="Helical" evidence="1">
    <location>
        <begin position="27"/>
        <end position="45"/>
    </location>
</feature>
<sequence>MKSLARRSSTLTKPLGLSGNTSGNLKIVLRNCTVTFFITLVLAGINCNDKSLFVFFWMRSWLVAAAISNFFAFVIFSNIIRNFKVVCNFKKRWY</sequence>
<feature type="transmembrane region" description="Helical" evidence="1">
    <location>
        <begin position="57"/>
        <end position="80"/>
    </location>
</feature>
<keyword evidence="3" id="KW-1185">Reference proteome</keyword>
<name>A0A0A2M6B5_9FLAO</name>
<accession>A0A0A2M6B5</accession>
<proteinExistence type="predicted"/>
<reference evidence="2 3" key="1">
    <citation type="submission" date="2013-09" db="EMBL/GenBank/DDBJ databases">
        <authorList>
            <person name="Zeng Z."/>
            <person name="Chen C."/>
        </authorList>
    </citation>
    <scope>NUCLEOTIDE SEQUENCE [LARGE SCALE GENOMIC DNA]</scope>
    <source>
        <strain evidence="2 3">WB 3.3-2</strain>
    </source>
</reference>
<dbReference type="EMBL" id="JRLX01000007">
    <property type="protein sequence ID" value="KGO87003.1"/>
    <property type="molecule type" value="Genomic_DNA"/>
</dbReference>
<protein>
    <submittedName>
        <fullName evidence="2">Uncharacterized protein</fullName>
    </submittedName>
</protein>
<comment type="caution">
    <text evidence="2">The sequence shown here is derived from an EMBL/GenBank/DDBJ whole genome shotgun (WGS) entry which is preliminary data.</text>
</comment>
<keyword evidence="1" id="KW-0472">Membrane</keyword>
<keyword evidence="1" id="KW-0812">Transmembrane</keyword>
<evidence type="ECO:0000313" key="2">
    <source>
        <dbReference type="EMBL" id="KGO87003.1"/>
    </source>
</evidence>
<evidence type="ECO:0000256" key="1">
    <source>
        <dbReference type="SAM" id="Phobius"/>
    </source>
</evidence>
<organism evidence="2 3">
    <name type="scientific">Flavobacterium rivuli WB 3.3-2 = DSM 21788</name>
    <dbReference type="NCBI Taxonomy" id="1121895"/>
    <lineage>
        <taxon>Bacteria</taxon>
        <taxon>Pseudomonadati</taxon>
        <taxon>Bacteroidota</taxon>
        <taxon>Flavobacteriia</taxon>
        <taxon>Flavobacteriales</taxon>
        <taxon>Flavobacteriaceae</taxon>
        <taxon>Flavobacterium</taxon>
    </lineage>
</organism>
<dbReference type="AlphaFoldDB" id="A0A0A2M6B5"/>
<keyword evidence="1" id="KW-1133">Transmembrane helix</keyword>
<dbReference type="Proteomes" id="UP000030152">
    <property type="component" value="Unassembled WGS sequence"/>
</dbReference>
<evidence type="ECO:0000313" key="3">
    <source>
        <dbReference type="Proteomes" id="UP000030152"/>
    </source>
</evidence>